<dbReference type="Pfam" id="PF18962">
    <property type="entry name" value="Por_Secre_tail"/>
    <property type="match status" value="1"/>
</dbReference>
<protein>
    <recommendedName>
        <fullName evidence="2">LTD domain-containing protein</fullName>
    </recommendedName>
</protein>
<reference evidence="3 4" key="1">
    <citation type="submission" date="2017-01" db="EMBL/GenBank/DDBJ databases">
        <title>Complete genome of Lacinutrix venerupis DOK2-8 isolated from seawater in Dokdo.</title>
        <authorList>
            <person name="Chi W.-J."/>
            <person name="Kim J.H."/>
        </authorList>
    </citation>
    <scope>NUCLEOTIDE SEQUENCE [LARGE SCALE GENOMIC DNA]</scope>
    <source>
        <strain evidence="3 4">DOK2-8</strain>
    </source>
</reference>
<name>A0AAC9LIL3_9FLAO</name>
<dbReference type="InterPro" id="IPR001322">
    <property type="entry name" value="Lamin_tail_dom"/>
</dbReference>
<evidence type="ECO:0000313" key="3">
    <source>
        <dbReference type="EMBL" id="APX99265.1"/>
    </source>
</evidence>
<keyword evidence="4" id="KW-1185">Reference proteome</keyword>
<dbReference type="Gene3D" id="2.60.40.1260">
    <property type="entry name" value="Lamin Tail domain"/>
    <property type="match status" value="1"/>
</dbReference>
<dbReference type="Pfam" id="PF00932">
    <property type="entry name" value="LTD"/>
    <property type="match status" value="1"/>
</dbReference>
<dbReference type="SUPFAM" id="SSF74853">
    <property type="entry name" value="Lamin A/C globular tail domain"/>
    <property type="match status" value="1"/>
</dbReference>
<gene>
    <name evidence="3" type="ORF">BWR22_02720</name>
</gene>
<sequence>MDALKLVYLFSKFNKTIMKKIYFLLLTILMTSVSFGQGTETFDNFAETGSSYANGTFTGNDGSTWTYVQSRGDQSITGKSLMLGRNRTPQAELTSGVITGGIGTISFNYQRAFSTAVNLNILVNDVVVGNVTSSDANVYNSGSITVNEPNNAVIKFISVNNSDGQVTIDDITWTGFSTACGVALNAATYTCNTNTGGDNNDSVTIEIPYTGSDAAITSVTTTSTGTIGGDNPATVANGIITITGLSEGDAWDVALVGGDCGAISTSGTVDAALCDPVPTTCFDISNGAETFEIVTVVPNTAGDQWELNAGTYSLNAYCGSGCAEAIEAWMVFGPLDMTGVTDLALAFDATEAFGVTDLNIKYTSNYTGCPSSTTWTTAQTITDAGTYSIDLSAATGTDVFVSIEYNDDGADGYSGWDLSNVALNAFGACPTLGTRPTSNCAVCDVILQTETYTCATNTAGDNNDGVTVEIPYTGTDATITSLSTTSTGTIAGDDPATVADGVITITGLNEGDAWDLTINGGDCDATTVSGTIAASNCDPVFLVINEINADPDATAGDANGDGVVDTSDDEFIEIYNTGVTPIDLSDYTIADGASDRHVFPTGTILAPNSFIVVFGGGIPTGIQSTAQVASTGGLGLNNGGDTITITNNNGVDVLVEVYTAAGNNQSIGRSPDFTGAFVDHSTISANPVLFSPGVNNDGTLSVDTFNNANFSIYPNPTNTGFVNITTTSNEAITVTVFDILGKQVLSQNVNNNTLNVSSLNTGVYILKLNQNGATMTKKLVVK</sequence>
<dbReference type="AlphaFoldDB" id="A0AAC9LIL3"/>
<feature type="domain" description="LTD" evidence="2">
    <location>
        <begin position="526"/>
        <end position="662"/>
    </location>
</feature>
<dbReference type="PROSITE" id="PS51841">
    <property type="entry name" value="LTD"/>
    <property type="match status" value="1"/>
</dbReference>
<evidence type="ECO:0000256" key="1">
    <source>
        <dbReference type="ARBA" id="ARBA00022729"/>
    </source>
</evidence>
<evidence type="ECO:0000313" key="4">
    <source>
        <dbReference type="Proteomes" id="UP000187506"/>
    </source>
</evidence>
<dbReference type="NCBIfam" id="TIGR04183">
    <property type="entry name" value="Por_Secre_tail"/>
    <property type="match status" value="1"/>
</dbReference>
<dbReference type="EMBL" id="CP019352">
    <property type="protein sequence ID" value="APX99265.1"/>
    <property type="molecule type" value="Genomic_DNA"/>
</dbReference>
<dbReference type="InterPro" id="IPR036415">
    <property type="entry name" value="Lamin_tail_dom_sf"/>
</dbReference>
<proteinExistence type="predicted"/>
<dbReference type="KEGG" id="lvn:BWR22_02720"/>
<accession>A0AAC9LIL3</accession>
<organism evidence="3 4">
    <name type="scientific">Lacinutrix venerupis</name>
    <dbReference type="NCBI Taxonomy" id="1486034"/>
    <lineage>
        <taxon>Bacteria</taxon>
        <taxon>Pseudomonadati</taxon>
        <taxon>Bacteroidota</taxon>
        <taxon>Flavobacteriia</taxon>
        <taxon>Flavobacteriales</taxon>
        <taxon>Flavobacteriaceae</taxon>
        <taxon>Lacinutrix</taxon>
    </lineage>
</organism>
<dbReference type="InterPro" id="IPR026444">
    <property type="entry name" value="Secre_tail"/>
</dbReference>
<evidence type="ECO:0000259" key="2">
    <source>
        <dbReference type="PROSITE" id="PS51841"/>
    </source>
</evidence>
<dbReference type="Proteomes" id="UP000187506">
    <property type="component" value="Chromosome"/>
</dbReference>
<keyword evidence="1" id="KW-0732">Signal</keyword>